<proteinExistence type="predicted"/>
<evidence type="ECO:0000313" key="1">
    <source>
        <dbReference type="EMBL" id="BDM74916.1"/>
    </source>
</evidence>
<dbReference type="EMBL" id="AP026074">
    <property type="protein sequence ID" value="BDM74916.1"/>
    <property type="molecule type" value="Genomic_DNA"/>
</dbReference>
<keyword evidence="1" id="KW-0614">Plasmid</keyword>
<sequence length="256" mass="28910">MTNDEFDAFLRYLAEEHLERRLPMTRRRLRHHFEDEVGWTLDRMREAHQALNYIHDTMPRDEDIYETFTLDALEEIIGHANHGVRFQNRLAEDAGLMEVMDEYFIDLASGLRADHLPSVEADMLSTLGFPRVSAHLPALICALKIFSQKQRPYLNEVPVSQQLRDLAELLEQARGEHQAAAHSDQEEPSLRKRKRKWWTGLGKVVSGSAISIADIALGAGLIPFEVSPETRSWGALSSATLGIGQVMEGVGAIRGE</sequence>
<geneLocation type="plasmid" evidence="1 2">
    <name>SNP1</name>
</geneLocation>
<organism evidence="1 2">
    <name type="scientific">Streptomyces nigrescens</name>
    <dbReference type="NCBI Taxonomy" id="1920"/>
    <lineage>
        <taxon>Bacteria</taxon>
        <taxon>Bacillati</taxon>
        <taxon>Actinomycetota</taxon>
        <taxon>Actinomycetes</taxon>
        <taxon>Kitasatosporales</taxon>
        <taxon>Streptomycetaceae</taxon>
        <taxon>Streptomyces</taxon>
    </lineage>
</organism>
<gene>
    <name evidence="1" type="ORF">HEK616_84030</name>
</gene>
<evidence type="ECO:0000313" key="2">
    <source>
        <dbReference type="Proteomes" id="UP001059597"/>
    </source>
</evidence>
<dbReference type="Proteomes" id="UP001059597">
    <property type="component" value="Plasmid SNP1"/>
</dbReference>
<accession>A0ABM8A845</accession>
<protein>
    <submittedName>
        <fullName evidence="1">Uncharacterized protein</fullName>
    </submittedName>
</protein>
<reference evidence="1" key="1">
    <citation type="submission" date="2022-06" db="EMBL/GenBank/DDBJ databases">
        <title>Complete genome sequence of Streptomyces nigrescens HEK616.</title>
        <authorList>
            <person name="Asamizu S."/>
            <person name="Onaka H."/>
        </authorList>
    </citation>
    <scope>NUCLEOTIDE SEQUENCE</scope>
    <source>
        <strain evidence="1">HEK616</strain>
        <plasmid evidence="1">SNP1</plasmid>
    </source>
</reference>
<name>A0ABM8A845_STRNI</name>
<keyword evidence="2" id="KW-1185">Reference proteome</keyword>
<dbReference type="RefSeq" id="WP_261958332.1">
    <property type="nucleotide sequence ID" value="NZ_AP026074.1"/>
</dbReference>